<dbReference type="InterPro" id="IPR051650">
    <property type="entry name" value="SL_signaling_regulator"/>
</dbReference>
<name>A0A6V7Q773_ANACO</name>
<dbReference type="PANTHER" id="PTHR43572:SF38">
    <property type="entry name" value="PROTEIN SMAX1-LIKE 6"/>
    <property type="match status" value="1"/>
</dbReference>
<accession>A0A6V7Q773</accession>
<protein>
    <submittedName>
        <fullName evidence="1">Uncharacterized protein</fullName>
    </submittedName>
</protein>
<dbReference type="EMBL" id="LR862133">
    <property type="protein sequence ID" value="CAD1838706.1"/>
    <property type="molecule type" value="Genomic_DNA"/>
</dbReference>
<gene>
    <name evidence="1" type="ORF">CB5_LOCUS21917</name>
</gene>
<dbReference type="PANTHER" id="PTHR43572">
    <property type="entry name" value="CHAPERONE PROTEIN CLPD, CHLOROPLASTIC"/>
    <property type="match status" value="1"/>
</dbReference>
<evidence type="ECO:0000313" key="1">
    <source>
        <dbReference type="EMBL" id="CAD1838706.1"/>
    </source>
</evidence>
<dbReference type="AlphaFoldDB" id="A0A6V7Q773"/>
<reference evidence="1" key="1">
    <citation type="submission" date="2020-07" db="EMBL/GenBank/DDBJ databases">
        <authorList>
            <person name="Lin J."/>
        </authorList>
    </citation>
    <scope>NUCLEOTIDE SEQUENCE</scope>
</reference>
<proteinExistence type="predicted"/>
<sequence length="191" mass="21252">MIVLLCDLVFAAKASKLECLGQRVIRVTALGGIHDTGSVWPPIGGVLIRIGRPAGGWIRSVQLVTVMHRGFLPLEVVVVVILLYRWYAVQIQRRLCPSVQRNFVFVAEKEVKVELQQLVLAILDDPVVSRVFGEAEFQSCSIKLTILYPPPPILRFPHTARCPPLFLCNFAAGDDFKAHGLFFPFTLPPPP</sequence>
<organism evidence="1">
    <name type="scientific">Ananas comosus var. bracteatus</name>
    <name type="common">red pineapple</name>
    <dbReference type="NCBI Taxonomy" id="296719"/>
    <lineage>
        <taxon>Eukaryota</taxon>
        <taxon>Viridiplantae</taxon>
        <taxon>Streptophyta</taxon>
        <taxon>Embryophyta</taxon>
        <taxon>Tracheophyta</taxon>
        <taxon>Spermatophyta</taxon>
        <taxon>Magnoliopsida</taxon>
        <taxon>Liliopsida</taxon>
        <taxon>Poales</taxon>
        <taxon>Bromeliaceae</taxon>
        <taxon>Bromelioideae</taxon>
        <taxon>Ananas</taxon>
    </lineage>
</organism>